<organism evidence="1 2">
    <name type="scientific">Austropuccinia psidii MF-1</name>
    <dbReference type="NCBI Taxonomy" id="1389203"/>
    <lineage>
        <taxon>Eukaryota</taxon>
        <taxon>Fungi</taxon>
        <taxon>Dikarya</taxon>
        <taxon>Basidiomycota</taxon>
        <taxon>Pucciniomycotina</taxon>
        <taxon>Pucciniomycetes</taxon>
        <taxon>Pucciniales</taxon>
        <taxon>Sphaerophragmiaceae</taxon>
        <taxon>Austropuccinia</taxon>
    </lineage>
</organism>
<evidence type="ECO:0000313" key="2">
    <source>
        <dbReference type="Proteomes" id="UP000765509"/>
    </source>
</evidence>
<proteinExistence type="predicted"/>
<dbReference type="EMBL" id="AVOT02006204">
    <property type="protein sequence ID" value="MBW0481002.1"/>
    <property type="molecule type" value="Genomic_DNA"/>
</dbReference>
<sequence>MASASAHHRTHARSPFITKSLEQRLKQQDRLILNSSPQQLQKSLESCQRTLSISTFPEDSEPAIVLRQFESKLLTRLNQLCDSPAMAPLHQSNQGKSIGSEGIVGFKRQLIQEKDFQPKSACLMTGISMSQSIKLQEQNLIKQREIATTEAMSQLTLKSKDQVSTLRFNDCSQAESQSEDDDDEIVLTSADQPDIQKAWDLAYQAGFTRGPGDLPQRVSPS</sequence>
<protein>
    <submittedName>
        <fullName evidence="1">Uncharacterized protein</fullName>
    </submittedName>
</protein>
<comment type="caution">
    <text evidence="1">The sequence shown here is derived from an EMBL/GenBank/DDBJ whole genome shotgun (WGS) entry which is preliminary data.</text>
</comment>
<keyword evidence="2" id="KW-1185">Reference proteome</keyword>
<gene>
    <name evidence="1" type="ORF">O181_020717</name>
</gene>
<dbReference type="OrthoDB" id="2504819at2759"/>
<dbReference type="Proteomes" id="UP000765509">
    <property type="component" value="Unassembled WGS sequence"/>
</dbReference>
<name>A0A9Q3GVK3_9BASI</name>
<accession>A0A9Q3GVK3</accession>
<evidence type="ECO:0000313" key="1">
    <source>
        <dbReference type="EMBL" id="MBW0481002.1"/>
    </source>
</evidence>
<reference evidence="1" key="1">
    <citation type="submission" date="2021-03" db="EMBL/GenBank/DDBJ databases">
        <title>Draft genome sequence of rust myrtle Austropuccinia psidii MF-1, a brazilian biotype.</title>
        <authorList>
            <person name="Quecine M.C."/>
            <person name="Pachon D.M.R."/>
            <person name="Bonatelli M.L."/>
            <person name="Correr F.H."/>
            <person name="Franceschini L.M."/>
            <person name="Leite T.F."/>
            <person name="Margarido G.R.A."/>
            <person name="Almeida C.A."/>
            <person name="Ferrarezi J.A."/>
            <person name="Labate C.A."/>
        </authorList>
    </citation>
    <scope>NUCLEOTIDE SEQUENCE</scope>
    <source>
        <strain evidence="1">MF-1</strain>
    </source>
</reference>
<dbReference type="AlphaFoldDB" id="A0A9Q3GVK3"/>